<dbReference type="Proteomes" id="UP000230233">
    <property type="component" value="Unassembled WGS sequence"/>
</dbReference>
<accession>A0A2G5S9K8</accession>
<organism evidence="2 3">
    <name type="scientific">Caenorhabditis nigoni</name>
    <dbReference type="NCBI Taxonomy" id="1611254"/>
    <lineage>
        <taxon>Eukaryota</taxon>
        <taxon>Metazoa</taxon>
        <taxon>Ecdysozoa</taxon>
        <taxon>Nematoda</taxon>
        <taxon>Chromadorea</taxon>
        <taxon>Rhabditida</taxon>
        <taxon>Rhabditina</taxon>
        <taxon>Rhabditomorpha</taxon>
        <taxon>Rhabditoidea</taxon>
        <taxon>Rhabditidae</taxon>
        <taxon>Peloderinae</taxon>
        <taxon>Caenorhabditis</taxon>
    </lineage>
</organism>
<sequence>MIQQLLDKLANSTSSGNIYSNPPAASSGRDYNNPANYSLVSNYSNPRQPVAYSTQDATSSSNHSNPGSGNSGSNYSNPGISKCEICRYELKSDDRIFKCFQCRCPSHTNVCISFKHSIIDFLLSSVCIKLAQKSSRCPSCNGTFLNSNRNRSYF</sequence>
<name>A0A2G5S9K8_9PELO</name>
<dbReference type="AlphaFoldDB" id="A0A2G5S9K8"/>
<keyword evidence="3" id="KW-1185">Reference proteome</keyword>
<proteinExistence type="predicted"/>
<feature type="region of interest" description="Disordered" evidence="1">
    <location>
        <begin position="12"/>
        <end position="31"/>
    </location>
</feature>
<protein>
    <submittedName>
        <fullName evidence="2">Uncharacterized protein</fullName>
    </submittedName>
</protein>
<feature type="region of interest" description="Disordered" evidence="1">
    <location>
        <begin position="50"/>
        <end position="75"/>
    </location>
</feature>
<dbReference type="EMBL" id="PDUG01000052">
    <property type="protein sequence ID" value="PIC11707.1"/>
    <property type="molecule type" value="Genomic_DNA"/>
</dbReference>
<comment type="caution">
    <text evidence="2">The sequence shown here is derived from an EMBL/GenBank/DDBJ whole genome shotgun (WGS) entry which is preliminary data.</text>
</comment>
<gene>
    <name evidence="2" type="ORF">B9Z55_028905</name>
</gene>
<evidence type="ECO:0000313" key="2">
    <source>
        <dbReference type="EMBL" id="PIC11707.1"/>
    </source>
</evidence>
<feature type="compositionally biased region" description="Low complexity" evidence="1">
    <location>
        <begin position="59"/>
        <end position="75"/>
    </location>
</feature>
<reference evidence="3" key="1">
    <citation type="submission" date="2017-10" db="EMBL/GenBank/DDBJ databases">
        <title>Rapid genome shrinkage in a self-fertile nematode reveals novel sperm competition proteins.</title>
        <authorList>
            <person name="Yin D."/>
            <person name="Schwarz E.M."/>
            <person name="Thomas C.G."/>
            <person name="Felde R.L."/>
            <person name="Korf I.F."/>
            <person name="Cutter A.D."/>
            <person name="Schartner C.M."/>
            <person name="Ralston E.J."/>
            <person name="Meyer B.J."/>
            <person name="Haag E.S."/>
        </authorList>
    </citation>
    <scope>NUCLEOTIDE SEQUENCE [LARGE SCALE GENOMIC DNA]</scope>
    <source>
        <strain evidence="3">JU1422</strain>
    </source>
</reference>
<evidence type="ECO:0000313" key="3">
    <source>
        <dbReference type="Proteomes" id="UP000230233"/>
    </source>
</evidence>
<evidence type="ECO:0000256" key="1">
    <source>
        <dbReference type="SAM" id="MobiDB-lite"/>
    </source>
</evidence>